<dbReference type="InterPro" id="IPR023705">
    <property type="entry name" value="Nucleoid_occlusion_protein"/>
</dbReference>
<dbReference type="FunFam" id="3.90.1530.30:FF:000001">
    <property type="entry name" value="Chromosome partitioning protein ParB"/>
    <property type="match status" value="1"/>
</dbReference>
<dbReference type="GO" id="GO:0045881">
    <property type="term" value="P:positive regulation of sporulation resulting in formation of a cellular spore"/>
    <property type="evidence" value="ECO:0007669"/>
    <property type="project" value="TreeGrafter"/>
</dbReference>
<keyword evidence="7" id="KW-0131">Cell cycle</keyword>
<dbReference type="RefSeq" id="WP_178348536.1">
    <property type="nucleotide sequence ID" value="NZ_JACRTE010000012.1"/>
</dbReference>
<dbReference type="NCBIfam" id="TIGR00180">
    <property type="entry name" value="parB_part"/>
    <property type="match status" value="1"/>
</dbReference>
<dbReference type="InterPro" id="IPR050336">
    <property type="entry name" value="Chromosome_partition/occlusion"/>
</dbReference>
<comment type="caution">
    <text evidence="9">The sequence shown here is derived from an EMBL/GenBank/DDBJ whole genome shotgun (WGS) entry which is preliminary data.</text>
</comment>
<name>A0A926F9W9_9FIRM</name>
<dbReference type="Proteomes" id="UP000647416">
    <property type="component" value="Unassembled WGS sequence"/>
</dbReference>
<dbReference type="AlphaFoldDB" id="A0A926F9W9"/>
<evidence type="ECO:0000256" key="2">
    <source>
        <dbReference type="ARBA" id="ARBA00006295"/>
    </source>
</evidence>
<dbReference type="InterPro" id="IPR036086">
    <property type="entry name" value="ParB/Sulfiredoxin_sf"/>
</dbReference>
<dbReference type="FunFam" id="1.10.10.2830:FF:000001">
    <property type="entry name" value="Chromosome partitioning protein ParB"/>
    <property type="match status" value="1"/>
</dbReference>
<dbReference type="InterPro" id="IPR041468">
    <property type="entry name" value="HTH_ParB/Spo0J"/>
</dbReference>
<dbReference type="InterPro" id="IPR004437">
    <property type="entry name" value="ParB/RepB/Spo0J"/>
</dbReference>
<dbReference type="SMART" id="SM00470">
    <property type="entry name" value="ParB"/>
    <property type="match status" value="1"/>
</dbReference>
<dbReference type="Pfam" id="PF17762">
    <property type="entry name" value="HTH_ParB"/>
    <property type="match status" value="1"/>
</dbReference>
<comment type="similarity">
    <text evidence="2">Belongs to the ParB family.</text>
</comment>
<dbReference type="GO" id="GO:0007059">
    <property type="term" value="P:chromosome segregation"/>
    <property type="evidence" value="ECO:0007669"/>
    <property type="project" value="TreeGrafter"/>
</dbReference>
<dbReference type="Pfam" id="PF02195">
    <property type="entry name" value="ParB_N"/>
    <property type="match status" value="1"/>
</dbReference>
<dbReference type="CDD" id="cd16393">
    <property type="entry name" value="SPO0J_N"/>
    <property type="match status" value="1"/>
</dbReference>
<dbReference type="InterPro" id="IPR003115">
    <property type="entry name" value="ParB_N"/>
</dbReference>
<comment type="subcellular location">
    <subcellularLocation>
        <location evidence="1">Cytoplasm</location>
        <location evidence="1">Nucleoid</location>
    </subcellularLocation>
</comment>
<dbReference type="GO" id="GO:0009295">
    <property type="term" value="C:nucleoid"/>
    <property type="evidence" value="ECO:0007669"/>
    <property type="project" value="UniProtKB-SubCell"/>
</dbReference>
<evidence type="ECO:0000256" key="4">
    <source>
        <dbReference type="ARBA" id="ARBA00022618"/>
    </source>
</evidence>
<evidence type="ECO:0000256" key="5">
    <source>
        <dbReference type="ARBA" id="ARBA00023125"/>
    </source>
</evidence>
<dbReference type="GO" id="GO:0005694">
    <property type="term" value="C:chromosome"/>
    <property type="evidence" value="ECO:0007669"/>
    <property type="project" value="TreeGrafter"/>
</dbReference>
<gene>
    <name evidence="9" type="primary">noc</name>
    <name evidence="9" type="ORF">H8706_08940</name>
</gene>
<evidence type="ECO:0000256" key="6">
    <source>
        <dbReference type="ARBA" id="ARBA00023210"/>
    </source>
</evidence>
<dbReference type="GO" id="GO:0003677">
    <property type="term" value="F:DNA binding"/>
    <property type="evidence" value="ECO:0007669"/>
    <property type="project" value="UniProtKB-KW"/>
</dbReference>
<accession>A0A926F9W9</accession>
<dbReference type="PANTHER" id="PTHR33375:SF8">
    <property type="entry name" value="NUCLEOID OCCLUSION PROTEIN"/>
    <property type="match status" value="1"/>
</dbReference>
<evidence type="ECO:0000256" key="1">
    <source>
        <dbReference type="ARBA" id="ARBA00004453"/>
    </source>
</evidence>
<evidence type="ECO:0000259" key="8">
    <source>
        <dbReference type="SMART" id="SM00470"/>
    </source>
</evidence>
<keyword evidence="6" id="KW-0717">Septation</keyword>
<organism evidence="9 10">
    <name type="scientific">Qingrenia yutianensis</name>
    <dbReference type="NCBI Taxonomy" id="2763676"/>
    <lineage>
        <taxon>Bacteria</taxon>
        <taxon>Bacillati</taxon>
        <taxon>Bacillota</taxon>
        <taxon>Clostridia</taxon>
        <taxon>Eubacteriales</taxon>
        <taxon>Oscillospiraceae</taxon>
        <taxon>Qingrenia</taxon>
    </lineage>
</organism>
<dbReference type="EMBL" id="JACRTE010000012">
    <property type="protein sequence ID" value="MBC8596993.1"/>
    <property type="molecule type" value="Genomic_DNA"/>
</dbReference>
<protein>
    <submittedName>
        <fullName evidence="9">Nucleoid occlusion protein</fullName>
    </submittedName>
</protein>
<keyword evidence="3" id="KW-0963">Cytoplasm</keyword>
<dbReference type="Gene3D" id="3.90.1530.30">
    <property type="match status" value="1"/>
</dbReference>
<evidence type="ECO:0000256" key="7">
    <source>
        <dbReference type="ARBA" id="ARBA00023306"/>
    </source>
</evidence>
<dbReference type="PANTHER" id="PTHR33375">
    <property type="entry name" value="CHROMOSOME-PARTITIONING PROTEIN PARB-RELATED"/>
    <property type="match status" value="1"/>
</dbReference>
<proteinExistence type="inferred from homology"/>
<dbReference type="GO" id="GO:0000917">
    <property type="term" value="P:division septum assembly"/>
    <property type="evidence" value="ECO:0007669"/>
    <property type="project" value="UniProtKB-KW"/>
</dbReference>
<keyword evidence="10" id="KW-1185">Reference proteome</keyword>
<keyword evidence="5" id="KW-0238">DNA-binding</keyword>
<evidence type="ECO:0000256" key="3">
    <source>
        <dbReference type="ARBA" id="ARBA00022490"/>
    </source>
</evidence>
<evidence type="ECO:0000313" key="10">
    <source>
        <dbReference type="Proteomes" id="UP000647416"/>
    </source>
</evidence>
<dbReference type="SUPFAM" id="SSF109709">
    <property type="entry name" value="KorB DNA-binding domain-like"/>
    <property type="match status" value="1"/>
</dbReference>
<evidence type="ECO:0000313" key="9">
    <source>
        <dbReference type="EMBL" id="MBC8596993.1"/>
    </source>
</evidence>
<dbReference type="Gene3D" id="1.10.10.2830">
    <property type="match status" value="1"/>
</dbReference>
<sequence length="276" mass="31647">MERFFSSAKNKDIKNNVVEVDIDKIRPNPYQPRKVFDLASIYELAESIKHFGVIQPLSVRKAKKGAFELIAGERRLRACAYLKMQKVPVIVVDMNDNDSAVVALIENLQRKDLTFFEEAEAYFHLITEHGLTQEELSKKVGKNQSTVANKLRLLKLPKDVKEIIKDHKLTERHARALLKLPDEKMQRSVVQRIVKNGYNVSESEEIIEKILFKLSGGKKEKKVLRCAVLKDVRIFANTIKKAVSVMRESGIDAVSEQNECDGFYEYIIKIPKKVSF</sequence>
<dbReference type="SUPFAM" id="SSF110849">
    <property type="entry name" value="ParB/Sulfiredoxin"/>
    <property type="match status" value="1"/>
</dbReference>
<keyword evidence="4" id="KW-0132">Cell division</keyword>
<reference evidence="9" key="1">
    <citation type="submission" date="2020-08" db="EMBL/GenBank/DDBJ databases">
        <title>Genome public.</title>
        <authorList>
            <person name="Liu C."/>
            <person name="Sun Q."/>
        </authorList>
    </citation>
    <scope>NUCLEOTIDE SEQUENCE</scope>
    <source>
        <strain evidence="9">NSJ-50</strain>
    </source>
</reference>
<dbReference type="NCBIfam" id="TIGR04285">
    <property type="entry name" value="nucleoid_noc"/>
    <property type="match status" value="1"/>
</dbReference>
<feature type="domain" description="ParB-like N-terminal" evidence="8">
    <location>
        <begin position="18"/>
        <end position="108"/>
    </location>
</feature>